<evidence type="ECO:0000313" key="2">
    <source>
        <dbReference type="EMBL" id="QDU56942.1"/>
    </source>
</evidence>
<dbReference type="InterPro" id="IPR006860">
    <property type="entry name" value="FecR"/>
</dbReference>
<dbReference type="Gene3D" id="2.60.120.260">
    <property type="entry name" value="Galactose-binding domain-like"/>
    <property type="match status" value="1"/>
</dbReference>
<dbReference type="AlphaFoldDB" id="A0A518AQE4"/>
<dbReference type="KEGG" id="amuc:Pan181_31540"/>
<sequence>MSFSPVIQRELNQLLAKAVDSELAPEERERLEQLVLGYPDRLRYMVDYLQLEVQLQAEAMVQQGVVQDDLDPPPVLAPLCPLPAKPRRWRYLPHAMIIAVSVAIVLGMIPQPSPPKHQFEFTPPRITQVVATSRPPAPVAALSMQTGAVWKEERWEEGKIFREGDRIELLAGEAQISIGCGAEIALKSPCVLEFDAHDRVHLVRGELAVHVAEWARGFTVITESMEVVDLGTTFTVSAGDDNQDETRVIEGLVRVHPRNNLPKEQRGLLVSKGESFVIAPDGEHQNQPLLPEVLAETFDFSSVVPYHPITLHNTGHGLAVGDEDPNWLIVDAPGGESVSPEYATVCHPDERYVANEPDLSQWVSVPTWRTAEPNSKYTFQTRFDLTGYNLSTIQLFGRFLADNGIQQVRVNGHEVEVQSWIDNVQGQEFGHDQFRFVDITDGLKQGENIVEIDVWNGTFMPVRSAKDITPNPMALRVEWYAFGKRTEEHPAVKPRATNM</sequence>
<dbReference type="EMBL" id="CP036278">
    <property type="protein sequence ID" value="QDU56942.1"/>
    <property type="molecule type" value="Genomic_DNA"/>
</dbReference>
<feature type="domain" description="FecR protein" evidence="1">
    <location>
        <begin position="195"/>
        <end position="254"/>
    </location>
</feature>
<dbReference type="PANTHER" id="PTHR30273">
    <property type="entry name" value="PERIPLASMIC SIGNAL SENSOR AND SIGMA FACTOR ACTIVATOR FECR-RELATED"/>
    <property type="match status" value="1"/>
</dbReference>
<proteinExistence type="predicted"/>
<dbReference type="OrthoDB" id="236746at2"/>
<evidence type="ECO:0000259" key="1">
    <source>
        <dbReference type="Pfam" id="PF04773"/>
    </source>
</evidence>
<protein>
    <submittedName>
        <fullName evidence="2">Fec operon regulator FecR</fullName>
    </submittedName>
</protein>
<dbReference type="PANTHER" id="PTHR30273:SF2">
    <property type="entry name" value="PROTEIN FECR"/>
    <property type="match status" value="1"/>
</dbReference>
<dbReference type="GO" id="GO:0016989">
    <property type="term" value="F:sigma factor antagonist activity"/>
    <property type="evidence" value="ECO:0007669"/>
    <property type="project" value="TreeGrafter"/>
</dbReference>
<accession>A0A518AQE4</accession>
<name>A0A518AQE4_9BACT</name>
<dbReference type="Gene3D" id="2.60.120.1440">
    <property type="match status" value="1"/>
</dbReference>
<evidence type="ECO:0000313" key="3">
    <source>
        <dbReference type="Proteomes" id="UP000315750"/>
    </source>
</evidence>
<reference evidence="2 3" key="1">
    <citation type="submission" date="2019-02" db="EMBL/GenBank/DDBJ databases">
        <title>Deep-cultivation of Planctomycetes and their phenomic and genomic characterization uncovers novel biology.</title>
        <authorList>
            <person name="Wiegand S."/>
            <person name="Jogler M."/>
            <person name="Boedeker C."/>
            <person name="Pinto D."/>
            <person name="Vollmers J."/>
            <person name="Rivas-Marin E."/>
            <person name="Kohn T."/>
            <person name="Peeters S.H."/>
            <person name="Heuer A."/>
            <person name="Rast P."/>
            <person name="Oberbeckmann S."/>
            <person name="Bunk B."/>
            <person name="Jeske O."/>
            <person name="Meyerdierks A."/>
            <person name="Storesund J.E."/>
            <person name="Kallscheuer N."/>
            <person name="Luecker S."/>
            <person name="Lage O.M."/>
            <person name="Pohl T."/>
            <person name="Merkel B.J."/>
            <person name="Hornburger P."/>
            <person name="Mueller R.-W."/>
            <person name="Bruemmer F."/>
            <person name="Labrenz M."/>
            <person name="Spormann A.M."/>
            <person name="Op den Camp H."/>
            <person name="Overmann J."/>
            <person name="Amann R."/>
            <person name="Jetten M.S.M."/>
            <person name="Mascher T."/>
            <person name="Medema M.H."/>
            <person name="Devos D.P."/>
            <person name="Kaster A.-K."/>
            <person name="Ovreas L."/>
            <person name="Rohde M."/>
            <person name="Galperin M.Y."/>
            <person name="Jogler C."/>
        </authorList>
    </citation>
    <scope>NUCLEOTIDE SEQUENCE [LARGE SCALE GENOMIC DNA]</scope>
    <source>
        <strain evidence="2 3">Pan181</strain>
    </source>
</reference>
<gene>
    <name evidence="2" type="ORF">Pan181_31540</name>
</gene>
<dbReference type="InterPro" id="IPR012373">
    <property type="entry name" value="Ferrdict_sens_TM"/>
</dbReference>
<dbReference type="Pfam" id="PF04773">
    <property type="entry name" value="FecR"/>
    <property type="match status" value="1"/>
</dbReference>
<organism evidence="2 3">
    <name type="scientific">Aeoliella mucimassa</name>
    <dbReference type="NCBI Taxonomy" id="2527972"/>
    <lineage>
        <taxon>Bacteria</taxon>
        <taxon>Pseudomonadati</taxon>
        <taxon>Planctomycetota</taxon>
        <taxon>Planctomycetia</taxon>
        <taxon>Pirellulales</taxon>
        <taxon>Lacipirellulaceae</taxon>
        <taxon>Aeoliella</taxon>
    </lineage>
</organism>
<dbReference type="Proteomes" id="UP000315750">
    <property type="component" value="Chromosome"/>
</dbReference>
<keyword evidence="3" id="KW-1185">Reference proteome</keyword>
<dbReference type="RefSeq" id="WP_145247775.1">
    <property type="nucleotide sequence ID" value="NZ_CP036278.1"/>
</dbReference>